<protein>
    <submittedName>
        <fullName evidence="1">Uncharacterized protein</fullName>
    </submittedName>
</protein>
<gene>
    <name evidence="1" type="ORF">B6N60_05085</name>
</gene>
<dbReference type="KEGG" id="rsin:B6N60_05085"/>
<accession>A0A975Y7I3</accession>
<reference evidence="1" key="1">
    <citation type="submission" date="2017-04" db="EMBL/GenBank/DDBJ databases">
        <title>Genome deletions in a multicellular cyanobacterial endosymbiont for morphological adaptation in marine diatoms.</title>
        <authorList>
            <person name="Wang Y."/>
            <person name="Gao H."/>
            <person name="Li R."/>
            <person name="Xu X."/>
        </authorList>
    </citation>
    <scope>NUCLEOTIDE SEQUENCE</scope>
    <source>
        <strain evidence="1">FACHB 800</strain>
    </source>
</reference>
<dbReference type="EMBL" id="CP021056">
    <property type="protein sequence ID" value="QXE26354.1"/>
    <property type="molecule type" value="Genomic_DNA"/>
</dbReference>
<organism evidence="1 2">
    <name type="scientific">Richelia sinica FACHB-800</name>
    <dbReference type="NCBI Taxonomy" id="1357546"/>
    <lineage>
        <taxon>Bacteria</taxon>
        <taxon>Bacillati</taxon>
        <taxon>Cyanobacteriota</taxon>
        <taxon>Cyanophyceae</taxon>
        <taxon>Nostocales</taxon>
        <taxon>Nostocaceae</taxon>
        <taxon>Richelia</taxon>
    </lineage>
</organism>
<sequence>MVIGEKNKLKFSHQLSITNHRLNQNLMCIFDAMGT</sequence>
<name>A0A975Y7I3_9NOST</name>
<evidence type="ECO:0000313" key="2">
    <source>
        <dbReference type="Proteomes" id="UP000683511"/>
    </source>
</evidence>
<keyword evidence="2" id="KW-1185">Reference proteome</keyword>
<proteinExistence type="predicted"/>
<dbReference type="Proteomes" id="UP000683511">
    <property type="component" value="Chromosome"/>
</dbReference>
<dbReference type="AlphaFoldDB" id="A0A975Y7I3"/>
<evidence type="ECO:0000313" key="1">
    <source>
        <dbReference type="EMBL" id="QXE26354.1"/>
    </source>
</evidence>